<evidence type="ECO:0000313" key="4">
    <source>
        <dbReference type="Proteomes" id="UP000283538"/>
    </source>
</evidence>
<evidence type="ECO:0000259" key="2">
    <source>
        <dbReference type="Pfam" id="PF08522"/>
    </source>
</evidence>
<feature type="domain" description="BT-3987-like N-terminal" evidence="2">
    <location>
        <begin position="38"/>
        <end position="150"/>
    </location>
</feature>
<feature type="domain" description="BT-3987-like N-terminal" evidence="2">
    <location>
        <begin position="192"/>
        <end position="287"/>
    </location>
</feature>
<dbReference type="InterPro" id="IPR013728">
    <property type="entry name" value="BT_3987-like_N"/>
</dbReference>
<feature type="signal peptide" evidence="1">
    <location>
        <begin position="1"/>
        <end position="18"/>
    </location>
</feature>
<dbReference type="EMBL" id="QSLA01000002">
    <property type="protein sequence ID" value="RHF11650.1"/>
    <property type="molecule type" value="Genomic_DNA"/>
</dbReference>
<reference evidence="3 4" key="1">
    <citation type="submission" date="2018-08" db="EMBL/GenBank/DDBJ databases">
        <title>A genome reference for cultivated species of the human gut microbiota.</title>
        <authorList>
            <person name="Zou Y."/>
            <person name="Xue W."/>
            <person name="Luo G."/>
        </authorList>
    </citation>
    <scope>NUCLEOTIDE SEQUENCE [LARGE SCALE GENOMIC DNA]</scope>
    <source>
        <strain evidence="3 4">AM26-26AC</strain>
    </source>
</reference>
<dbReference type="RefSeq" id="WP_017141091.1">
    <property type="nucleotide sequence ID" value="NZ_DAWCKY010000252.1"/>
</dbReference>
<sequence>MKKNIYITSLLCGWMAFATTSCEDPGEVHFDDDSFSSTLYLKDNGLQEVDFYNVNKDLIFSTIVGKGGTDNDIARTAAVRLFTQEEMDAYNKLIGSDYVLLPSDCYEFNQQYAFEAGVESQPLDITLKAAIGELDQDQEYVLPVKLISETHSVNPNKCDLIIKPKVITPQVSMSDIGIQTPLKVHTSNTYLQQATFTTSLKLNMPNEGWKFKVHPETDEDILHFLVDQYSIETGKIHKLLPTSAYNIPVVEFAETERSQKLDITVKYQEGMTDGDYLLPIILKEVEGMPFEVNAGTCYLPISLTDGMIQIKPTDSDITTNSSPKTIGKLIDGGVGEGLFWESYYYTVEGLESYCDPTYGIYVDISNLDKKITKAMKIRLSAYAWHTLATKAKVYAKTVSNPEWTLIKTNDDAEEIAPVFPNAKKKTNYLLELDGGHIRDLDYQDCGEVTAVRIAFLESKKGTLTDITAANVGSKLVGLAEIEIFGY</sequence>
<dbReference type="Proteomes" id="UP000283538">
    <property type="component" value="Unassembled WGS sequence"/>
</dbReference>
<accession>A0A414MIQ1</accession>
<dbReference type="AlphaFoldDB" id="A0A414MIQ1"/>
<evidence type="ECO:0000313" key="3">
    <source>
        <dbReference type="EMBL" id="RHF11650.1"/>
    </source>
</evidence>
<comment type="caution">
    <text evidence="3">The sequence shown here is derived from an EMBL/GenBank/DDBJ whole genome shotgun (WGS) entry which is preliminary data.</text>
</comment>
<dbReference type="Pfam" id="PF08522">
    <property type="entry name" value="BT_3987-like_N"/>
    <property type="match status" value="2"/>
</dbReference>
<evidence type="ECO:0000256" key="1">
    <source>
        <dbReference type="SAM" id="SignalP"/>
    </source>
</evidence>
<feature type="chain" id="PRO_5019067054" evidence="1">
    <location>
        <begin position="19"/>
        <end position="486"/>
    </location>
</feature>
<dbReference type="PROSITE" id="PS51257">
    <property type="entry name" value="PROKAR_LIPOPROTEIN"/>
    <property type="match status" value="1"/>
</dbReference>
<gene>
    <name evidence="3" type="ORF">DW701_02360</name>
</gene>
<organism evidence="3 4">
    <name type="scientific">Bacteroides eggerthii</name>
    <dbReference type="NCBI Taxonomy" id="28111"/>
    <lineage>
        <taxon>Bacteria</taxon>
        <taxon>Pseudomonadati</taxon>
        <taxon>Bacteroidota</taxon>
        <taxon>Bacteroidia</taxon>
        <taxon>Bacteroidales</taxon>
        <taxon>Bacteroidaceae</taxon>
        <taxon>Bacteroides</taxon>
    </lineage>
</organism>
<keyword evidence="1" id="KW-0732">Signal</keyword>
<dbReference type="Gene3D" id="2.60.40.1740">
    <property type="entry name" value="hypothetical protein (bacova_03559)"/>
    <property type="match status" value="2"/>
</dbReference>
<name>A0A414MIQ1_9BACE</name>
<proteinExistence type="predicted"/>
<protein>
    <submittedName>
        <fullName evidence="3">DUF1735 domain-containing protein</fullName>
    </submittedName>
</protein>